<evidence type="ECO:0000259" key="2">
    <source>
        <dbReference type="Pfam" id="PF26628"/>
    </source>
</evidence>
<proteinExistence type="predicted"/>
<gene>
    <name evidence="3" type="ORF">DNU06_00205</name>
</gene>
<evidence type="ECO:0000313" key="4">
    <source>
        <dbReference type="Proteomes" id="UP000249248"/>
    </source>
</evidence>
<name>A0A2W1NRP1_9FLAO</name>
<feature type="chain" id="PRO_5015967089" description="DUF8202 domain-containing protein" evidence="1">
    <location>
        <begin position="21"/>
        <end position="1018"/>
    </location>
</feature>
<protein>
    <recommendedName>
        <fullName evidence="2">DUF8202 domain-containing protein</fullName>
    </recommendedName>
</protein>
<keyword evidence="4" id="KW-1185">Reference proteome</keyword>
<comment type="caution">
    <text evidence="3">The sequence shown here is derived from an EMBL/GenBank/DDBJ whole genome shotgun (WGS) entry which is preliminary data.</text>
</comment>
<dbReference type="AlphaFoldDB" id="A0A2W1NRP1"/>
<dbReference type="EMBL" id="QKSB01000001">
    <property type="protein sequence ID" value="PZE18292.1"/>
    <property type="molecule type" value="Genomic_DNA"/>
</dbReference>
<evidence type="ECO:0000313" key="3">
    <source>
        <dbReference type="EMBL" id="PZE18292.1"/>
    </source>
</evidence>
<dbReference type="Pfam" id="PF26628">
    <property type="entry name" value="DUF8202"/>
    <property type="match status" value="1"/>
</dbReference>
<keyword evidence="1" id="KW-0732">Signal</keyword>
<organism evidence="3 4">
    <name type="scientific">Putridiphycobacter roseus</name>
    <dbReference type="NCBI Taxonomy" id="2219161"/>
    <lineage>
        <taxon>Bacteria</taxon>
        <taxon>Pseudomonadati</taxon>
        <taxon>Bacteroidota</taxon>
        <taxon>Flavobacteriia</taxon>
        <taxon>Flavobacteriales</taxon>
        <taxon>Crocinitomicaceae</taxon>
        <taxon>Putridiphycobacter</taxon>
    </lineage>
</organism>
<accession>A0A2W1NRP1</accession>
<evidence type="ECO:0000256" key="1">
    <source>
        <dbReference type="SAM" id="SignalP"/>
    </source>
</evidence>
<dbReference type="InterPro" id="IPR058515">
    <property type="entry name" value="DUF8202"/>
</dbReference>
<sequence>MMKQKFLIIILLFTTSGVIGQTGPGGIGNSSTNMLWYDINSENIGNGAMVEEVTDFSGNNNHLVQTDVLKRPVNVTNVFNSSIASLRFDGGQSLTGGAMAAYNGVTKYNQYYIGSVDDLSLLSVPFAFKCVTPSRAFSTGFLTQFGLINAIGRRYGFVRRASLGSPTTLKVFQNDYNSLSGLMNAYLDFSLISSDPDVIENTFITHLETWLGGSTGASGTGYYMDGFISEVFAFNIDLNTAQTKILQNYIGAKYGTTIPTDHYDYEATHGVGLVGIGRDNNLNKHLNSIGNGMVRIQKSAMTDGQYLYVGHNDENYSSLSTDVPVLLLNSSRLLRTWRMDEPTDVGNIQVTFQLDSLSDFSPAPSAYKLIVDADGVFAAGATTYSGTYNAVTRTVHFTGIDMNAGDYFTLLGDEPVEIFSVSDGNWSDPSTWNCSCVPSGLNLVTISSFTTVNVDTDGYTKDLTIAGDGELEWTFDNNLTIQTDGLTIFGDITMPTGSITFAGTSIQEIDLNGGEFDFNDIEINNNGDVVELQNGTIVLNGTLTPTSGKFDFTAGSFIVNSVSAVSSARIAAVNVNAELSGNATVRRFIPAGVAGNRNLASPVVGATLAHWDDSLAISGYGFPDGCAYGDTTASGCYFSVKYYWQDRFYDITNINYVLENGKGYEIFIGDDLVTYSGTTIAVTGALNNSDVTTMNTTAWGTLGNPYASPVLFSQASTTNVMGKYFYIYDPASGGYQWYDKVSNTSSIPQLANGLLASGQGFWVKDFGFLTFPQSAKTSTNATFIRNSVAENGIQLKLTQDNTTYFNVSSIVFDHTGSDLKDEMDIEYLSTGLEKASSLYMTTDTFKLTKSYLLRDYADKTINVALKALTESYFTIHIADVASVNDYSNVYLFDQTLNKMIDLRAEGAYTFYSEVGEFDRFKVIFTNDVLSTDDFITTVNTGTEINITQLGSAIEISALNGFVNNTVYVTNALGQEILSPREVNLSNGSKLLNLSTDLKGLMIVVVKNVNGITTKKIIL</sequence>
<dbReference type="Proteomes" id="UP000249248">
    <property type="component" value="Unassembled WGS sequence"/>
</dbReference>
<reference evidence="3 4" key="1">
    <citation type="submission" date="2018-06" db="EMBL/GenBank/DDBJ databases">
        <title>The draft genome sequence of Crocinitomix sp. SM1701.</title>
        <authorList>
            <person name="Zhang X."/>
        </authorList>
    </citation>
    <scope>NUCLEOTIDE SEQUENCE [LARGE SCALE GENOMIC DNA]</scope>
    <source>
        <strain evidence="3 4">SM1701</strain>
    </source>
</reference>
<feature type="domain" description="DUF8202" evidence="2">
    <location>
        <begin position="297"/>
        <end position="404"/>
    </location>
</feature>
<feature type="signal peptide" evidence="1">
    <location>
        <begin position="1"/>
        <end position="20"/>
    </location>
</feature>